<feature type="compositionally biased region" description="Basic and acidic residues" evidence="1">
    <location>
        <begin position="572"/>
        <end position="585"/>
    </location>
</feature>
<dbReference type="OrthoDB" id="4174342at2759"/>
<dbReference type="EMBL" id="GL988039">
    <property type="protein sequence ID" value="EGS22860.1"/>
    <property type="molecule type" value="Genomic_DNA"/>
</dbReference>
<sequence>MAADTASSLFPNRPIRPLPKRRLRERLSPEVAESIQYPPDPRTMAPLFPYPYPLPSSDDHQDSGSSQAREGSPCPEQRQSQANGQANRQTNGEKNSQANGASDNGTSEQRSTASKQDMTTPTGPGLTTTLPTRLKSDQGRSYSEFPLPSTTSSADGDAPSENTNYKKRKIPTAGDSIPTASHTVSDVSASNGLINLTSQAAEGQNEASNTTSASYYGCGNLATGMSNVSGSGRGRYARPRNYKNQLRPMFDSTSNWSGRGGKSRVGQWTSGQGESTGIISNAIANAEKLPPEENDVSLLHQQASSKKNPASTQFTFTCDSPVPGGFSWPGSDRKSETQTSQPSASSQNQSQNQTQTSNKESWTQTSSTSQQHNGQTAPAPSKAQAQTQAQNQTQTGDVASKEAQPQKGSGQPNQHAAPQKSSRRSLAKEYLAAAKARRRETQLYNKRHPPKPEEIWICHFCEYEAIFGHPPEALVRQYEIKDRKERQLAQQRRAQWERMKKGKHKGKKSSKMSNKNNHAAQDLHHSADARDTPSKHYDDGGQDEEYYEDEYYDEEDYEYVLEEEVNPRPAGRHGDAPGHSRESSYGHDGGGT</sequence>
<feature type="compositionally biased region" description="Polar residues" evidence="1">
    <location>
        <begin position="406"/>
        <end position="420"/>
    </location>
</feature>
<feature type="region of interest" description="Disordered" evidence="1">
    <location>
        <begin position="1"/>
        <end position="183"/>
    </location>
</feature>
<feature type="region of interest" description="Disordered" evidence="1">
    <location>
        <begin position="246"/>
        <end position="449"/>
    </location>
</feature>
<feature type="compositionally biased region" description="Acidic residues" evidence="1">
    <location>
        <begin position="540"/>
        <end position="564"/>
    </location>
</feature>
<name>G0S1F0_CHATD</name>
<keyword evidence="3" id="KW-1185">Reference proteome</keyword>
<feature type="compositionally biased region" description="Polar residues" evidence="1">
    <location>
        <begin position="77"/>
        <end position="118"/>
    </location>
</feature>
<feature type="compositionally biased region" description="Polar residues" evidence="1">
    <location>
        <begin position="266"/>
        <end position="283"/>
    </location>
</feature>
<dbReference type="HOGENOM" id="CLU_017965_0_1_1"/>
<feature type="compositionally biased region" description="Basic and acidic residues" evidence="1">
    <location>
        <begin position="521"/>
        <end position="539"/>
    </location>
</feature>
<dbReference type="eggNOG" id="ENOG502S317">
    <property type="taxonomic scope" value="Eukaryota"/>
</dbReference>
<feature type="compositionally biased region" description="Polar residues" evidence="1">
    <location>
        <begin position="1"/>
        <end position="10"/>
    </location>
</feature>
<dbReference type="AlphaFoldDB" id="G0S1F0"/>
<gene>
    <name evidence="2" type="ORF">CTHT_0013360</name>
</gene>
<dbReference type="Proteomes" id="UP000008066">
    <property type="component" value="Unassembled WGS sequence"/>
</dbReference>
<accession>G0S1F0</accession>
<feature type="compositionally biased region" description="Low complexity" evidence="1">
    <location>
        <begin position="383"/>
        <end position="395"/>
    </location>
</feature>
<dbReference type="RefSeq" id="XP_006691852.1">
    <property type="nucleotide sequence ID" value="XM_006691789.1"/>
</dbReference>
<reference evidence="2 3" key="1">
    <citation type="journal article" date="2011" name="Cell">
        <title>Insight into structure and assembly of the nuclear pore complex by utilizing the genome of a eukaryotic thermophile.</title>
        <authorList>
            <person name="Amlacher S."/>
            <person name="Sarges P."/>
            <person name="Flemming D."/>
            <person name="van Noort V."/>
            <person name="Kunze R."/>
            <person name="Devos D.P."/>
            <person name="Arumugam M."/>
            <person name="Bork P."/>
            <person name="Hurt E."/>
        </authorList>
    </citation>
    <scope>NUCLEOTIDE SEQUENCE [LARGE SCALE GENOMIC DNA]</scope>
    <source>
        <strain evidence="3">DSM 1495 / CBS 144.50 / IMI 039719</strain>
    </source>
</reference>
<dbReference type="KEGG" id="cthr:CTHT_0013360"/>
<dbReference type="GeneID" id="18255374"/>
<proteinExistence type="predicted"/>
<feature type="compositionally biased region" description="Low complexity" evidence="1">
    <location>
        <begin position="337"/>
        <end position="371"/>
    </location>
</feature>
<feature type="compositionally biased region" description="Low complexity" evidence="1">
    <location>
        <begin position="119"/>
        <end position="132"/>
    </location>
</feature>
<evidence type="ECO:0000313" key="3">
    <source>
        <dbReference type="Proteomes" id="UP000008066"/>
    </source>
</evidence>
<feature type="compositionally biased region" description="Polar residues" evidence="1">
    <location>
        <begin position="299"/>
        <end position="318"/>
    </location>
</feature>
<dbReference type="STRING" id="759272.G0S1F0"/>
<dbReference type="OMA" id="LEDIWIC"/>
<evidence type="ECO:0000256" key="1">
    <source>
        <dbReference type="SAM" id="MobiDB-lite"/>
    </source>
</evidence>
<feature type="compositionally biased region" description="Basic residues" evidence="1">
    <location>
        <begin position="500"/>
        <end position="510"/>
    </location>
</feature>
<feature type="region of interest" description="Disordered" evidence="1">
    <location>
        <begin position="483"/>
        <end position="592"/>
    </location>
</feature>
<protein>
    <submittedName>
        <fullName evidence="2">Uncharacterized protein</fullName>
    </submittedName>
</protein>
<evidence type="ECO:0000313" key="2">
    <source>
        <dbReference type="EMBL" id="EGS22860.1"/>
    </source>
</evidence>
<organism evidence="3">
    <name type="scientific">Chaetomium thermophilum (strain DSM 1495 / CBS 144.50 / IMI 039719)</name>
    <name type="common">Thermochaetoides thermophila</name>
    <dbReference type="NCBI Taxonomy" id="759272"/>
    <lineage>
        <taxon>Eukaryota</taxon>
        <taxon>Fungi</taxon>
        <taxon>Dikarya</taxon>
        <taxon>Ascomycota</taxon>
        <taxon>Pezizomycotina</taxon>
        <taxon>Sordariomycetes</taxon>
        <taxon>Sordariomycetidae</taxon>
        <taxon>Sordariales</taxon>
        <taxon>Chaetomiaceae</taxon>
        <taxon>Thermochaetoides</taxon>
    </lineage>
</organism>